<sequence length="493" mass="54445">MGAGLYEATVQSGFSTKTLTITADYNDQEVLTEVYSVGVQELGQIVERLDGQTVPVTGAISIIYEMKDGTKNQWNGGFYGQDNPVVTKESGAIGWYVPNGTYVITAAKSGYDDVEEVVVVKNNILSPQIFLVRSKEVIVPPTPTSVPETLATAVTVKEVMQDPITQFNLLADEAVQAINEFRNSPEVQVVADVSEPVIVASAVSSAVVLASSFNLLPLLQYMFSAPILFLARRKRQNFGLVYNAITKVPIDLAIVRLYTEAGKLIRTMVTDQEGRYFFKTEPGRYKIQVMKNGFIFPTQYLKGQKEDGAFLDLYTSGVIEVRSGDVIITANIPLDPSDAPKFHRAKSLILKRFLRILQNIIAISGVVLAGIVLFIKPSTLSVVMIVLQIVIYAITKKIATPKKRKGWGIVSEANKKTSIANAVVRLFEPRYNKLIETTVTDRNGRYAFLAGQNEYYVTIEKQGYKKSEIRPIDYSKMGVPTPISIDVVMEKAV</sequence>
<dbReference type="AlphaFoldDB" id="A0A2M7XGM2"/>
<dbReference type="SUPFAM" id="SSF49464">
    <property type="entry name" value="Carboxypeptidase regulatory domain-like"/>
    <property type="match status" value="1"/>
</dbReference>
<feature type="transmembrane region" description="Helical" evidence="1">
    <location>
        <begin position="353"/>
        <end position="373"/>
    </location>
</feature>
<feature type="transmembrane region" description="Helical" evidence="1">
    <location>
        <begin position="379"/>
        <end position="395"/>
    </location>
</feature>
<evidence type="ECO:0000313" key="3">
    <source>
        <dbReference type="Proteomes" id="UP000231263"/>
    </source>
</evidence>
<dbReference type="Gene3D" id="2.60.40.1120">
    <property type="entry name" value="Carboxypeptidase-like, regulatory domain"/>
    <property type="match status" value="3"/>
</dbReference>
<feature type="transmembrane region" description="Helical" evidence="1">
    <location>
        <begin position="206"/>
        <end position="231"/>
    </location>
</feature>
<gene>
    <name evidence="2" type="ORF">CO173_00410</name>
</gene>
<reference evidence="3" key="1">
    <citation type="submission" date="2017-09" db="EMBL/GenBank/DDBJ databases">
        <title>Depth-based differentiation of microbial function through sediment-hosted aquifers and enrichment of novel symbionts in the deep terrestrial subsurface.</title>
        <authorList>
            <person name="Probst A.J."/>
            <person name="Ladd B."/>
            <person name="Jarett J.K."/>
            <person name="Geller-Mcgrath D.E."/>
            <person name="Sieber C.M.K."/>
            <person name="Emerson J.B."/>
            <person name="Anantharaman K."/>
            <person name="Thomas B.C."/>
            <person name="Malmstrom R."/>
            <person name="Stieglmeier M."/>
            <person name="Klingl A."/>
            <person name="Woyke T."/>
            <person name="Ryan C.M."/>
            <person name="Banfield J.F."/>
        </authorList>
    </citation>
    <scope>NUCLEOTIDE SEQUENCE [LARGE SCALE GENOMIC DNA]</scope>
</reference>
<dbReference type="SUPFAM" id="SSF49478">
    <property type="entry name" value="Cna protein B-type domain"/>
    <property type="match status" value="1"/>
</dbReference>
<keyword evidence="1" id="KW-0472">Membrane</keyword>
<accession>A0A2M7XGM2</accession>
<keyword evidence="1" id="KW-1133">Transmembrane helix</keyword>
<evidence type="ECO:0000313" key="2">
    <source>
        <dbReference type="EMBL" id="PJA47023.1"/>
    </source>
</evidence>
<keyword evidence="1" id="KW-0812">Transmembrane</keyword>
<proteinExistence type="predicted"/>
<dbReference type="InterPro" id="IPR008969">
    <property type="entry name" value="CarboxyPept-like_regulatory"/>
</dbReference>
<dbReference type="Proteomes" id="UP000231263">
    <property type="component" value="Unassembled WGS sequence"/>
</dbReference>
<comment type="caution">
    <text evidence="2">The sequence shown here is derived from an EMBL/GenBank/DDBJ whole genome shotgun (WGS) entry which is preliminary data.</text>
</comment>
<evidence type="ECO:0008006" key="4">
    <source>
        <dbReference type="Google" id="ProtNLM"/>
    </source>
</evidence>
<dbReference type="EMBL" id="PFWT01000003">
    <property type="protein sequence ID" value="PJA47023.1"/>
    <property type="molecule type" value="Genomic_DNA"/>
</dbReference>
<name>A0A2M7XGM2_9BACT</name>
<organism evidence="2 3">
    <name type="scientific">Candidatus Uhrbacteria bacterium CG_4_9_14_3_um_filter_41_35</name>
    <dbReference type="NCBI Taxonomy" id="1975034"/>
    <lineage>
        <taxon>Bacteria</taxon>
        <taxon>Candidatus Uhriibacteriota</taxon>
    </lineage>
</organism>
<evidence type="ECO:0000256" key="1">
    <source>
        <dbReference type="SAM" id="Phobius"/>
    </source>
</evidence>
<protein>
    <recommendedName>
        <fullName evidence="4">Carboxypeptidase regulatory-like domain-containing protein</fullName>
    </recommendedName>
</protein>